<evidence type="ECO:0000256" key="1">
    <source>
        <dbReference type="SAM" id="SignalP"/>
    </source>
</evidence>
<dbReference type="SUPFAM" id="SSF48452">
    <property type="entry name" value="TPR-like"/>
    <property type="match status" value="1"/>
</dbReference>
<reference evidence="3" key="1">
    <citation type="journal article" date="2019" name="Int. J. Syst. Evol. Microbiol.">
        <title>The Global Catalogue of Microorganisms (GCM) 10K type strain sequencing project: providing services to taxonomists for standard genome sequencing and annotation.</title>
        <authorList>
            <consortium name="The Broad Institute Genomics Platform"/>
            <consortium name="The Broad Institute Genome Sequencing Center for Infectious Disease"/>
            <person name="Wu L."/>
            <person name="Ma J."/>
        </authorList>
    </citation>
    <scope>NUCLEOTIDE SEQUENCE [LARGE SCALE GENOMIC DNA]</scope>
    <source>
        <strain evidence="3">JCM 4087</strain>
    </source>
</reference>
<dbReference type="RefSeq" id="WP_263334885.1">
    <property type="nucleotide sequence ID" value="NZ_JAGSYH010000002.1"/>
</dbReference>
<accession>A0ABW1EAE3</accession>
<feature type="signal peptide" evidence="1">
    <location>
        <begin position="1"/>
        <end position="27"/>
    </location>
</feature>
<sequence>MPVHSHLRSLLTALCLLPFAASQTSHAVAPERSAPNASDGAEYRSLLQDTRIAYFKVVAGQGRDADNEAHTALSRLENAYPGDPIAKAYHGSLQLLDAAHSWAVWNLHQQCAEGLNLLDEAVNEAPDDPEVRFLRAATDWHLPAFYHRRAQAESDFSWLAARAETDARNGNLPPELAAAASSYWGQILEKRSDEDGARRAWQQAVHIAPQSPAGLDAQRRISQLNY</sequence>
<gene>
    <name evidence="2" type="ORF">ACFPT7_01205</name>
</gene>
<keyword evidence="3" id="KW-1185">Reference proteome</keyword>
<feature type="chain" id="PRO_5045103095" description="Tetratricopeptide repeat protein" evidence="1">
    <location>
        <begin position="28"/>
        <end position="226"/>
    </location>
</feature>
<evidence type="ECO:0000313" key="3">
    <source>
        <dbReference type="Proteomes" id="UP001596091"/>
    </source>
</evidence>
<keyword evidence="1" id="KW-0732">Signal</keyword>
<name>A0ABW1EAE3_9BACT</name>
<dbReference type="InterPro" id="IPR011990">
    <property type="entry name" value="TPR-like_helical_dom_sf"/>
</dbReference>
<dbReference type="EMBL" id="JBHSPH010000001">
    <property type="protein sequence ID" value="MFC5860904.1"/>
    <property type="molecule type" value="Genomic_DNA"/>
</dbReference>
<dbReference type="Proteomes" id="UP001596091">
    <property type="component" value="Unassembled WGS sequence"/>
</dbReference>
<proteinExistence type="predicted"/>
<dbReference type="Gene3D" id="1.25.40.10">
    <property type="entry name" value="Tetratricopeptide repeat domain"/>
    <property type="match status" value="1"/>
</dbReference>
<evidence type="ECO:0000313" key="2">
    <source>
        <dbReference type="EMBL" id="MFC5860904.1"/>
    </source>
</evidence>
<protein>
    <recommendedName>
        <fullName evidence="4">Tetratricopeptide repeat protein</fullName>
    </recommendedName>
</protein>
<evidence type="ECO:0008006" key="4">
    <source>
        <dbReference type="Google" id="ProtNLM"/>
    </source>
</evidence>
<organism evidence="2 3">
    <name type="scientific">Acidicapsa dinghuensis</name>
    <dbReference type="NCBI Taxonomy" id="2218256"/>
    <lineage>
        <taxon>Bacteria</taxon>
        <taxon>Pseudomonadati</taxon>
        <taxon>Acidobacteriota</taxon>
        <taxon>Terriglobia</taxon>
        <taxon>Terriglobales</taxon>
        <taxon>Acidobacteriaceae</taxon>
        <taxon>Acidicapsa</taxon>
    </lineage>
</organism>
<comment type="caution">
    <text evidence="2">The sequence shown here is derived from an EMBL/GenBank/DDBJ whole genome shotgun (WGS) entry which is preliminary data.</text>
</comment>